<organism evidence="2 3">
    <name type="scientific">Vigna mungo</name>
    <name type="common">Black gram</name>
    <name type="synonym">Phaseolus mungo</name>
    <dbReference type="NCBI Taxonomy" id="3915"/>
    <lineage>
        <taxon>Eukaryota</taxon>
        <taxon>Viridiplantae</taxon>
        <taxon>Streptophyta</taxon>
        <taxon>Embryophyta</taxon>
        <taxon>Tracheophyta</taxon>
        <taxon>Spermatophyta</taxon>
        <taxon>Magnoliopsida</taxon>
        <taxon>eudicotyledons</taxon>
        <taxon>Gunneridae</taxon>
        <taxon>Pentapetalae</taxon>
        <taxon>rosids</taxon>
        <taxon>fabids</taxon>
        <taxon>Fabales</taxon>
        <taxon>Fabaceae</taxon>
        <taxon>Papilionoideae</taxon>
        <taxon>50 kb inversion clade</taxon>
        <taxon>NPAAA clade</taxon>
        <taxon>indigoferoid/millettioid clade</taxon>
        <taxon>Phaseoleae</taxon>
        <taxon>Vigna</taxon>
    </lineage>
</organism>
<evidence type="ECO:0000313" key="3">
    <source>
        <dbReference type="Proteomes" id="UP001374535"/>
    </source>
</evidence>
<proteinExistence type="predicted"/>
<dbReference type="PANTHER" id="PTHR42648">
    <property type="entry name" value="TRANSPOSASE, PUTATIVE-RELATED"/>
    <property type="match status" value="1"/>
</dbReference>
<accession>A0AAQ3RZU7</accession>
<keyword evidence="3" id="KW-1185">Reference proteome</keyword>
<feature type="domain" description="Retroviral polymerase SH3-like" evidence="1">
    <location>
        <begin position="59"/>
        <end position="120"/>
    </location>
</feature>
<dbReference type="AlphaFoldDB" id="A0AAQ3RZU7"/>
<gene>
    <name evidence="2" type="ORF">V8G54_014839</name>
</gene>
<dbReference type="PANTHER" id="PTHR42648:SF18">
    <property type="entry name" value="RETROTRANSPOSON, UNCLASSIFIED-LIKE PROTEIN"/>
    <property type="match status" value="1"/>
</dbReference>
<dbReference type="InterPro" id="IPR039537">
    <property type="entry name" value="Retrotran_Ty1/copia-like"/>
</dbReference>
<reference evidence="2 3" key="1">
    <citation type="journal article" date="2023" name="Life. Sci Alliance">
        <title>Evolutionary insights into 3D genome organization and epigenetic landscape of Vigna mungo.</title>
        <authorList>
            <person name="Junaid A."/>
            <person name="Singh B."/>
            <person name="Bhatia S."/>
        </authorList>
    </citation>
    <scope>NUCLEOTIDE SEQUENCE [LARGE SCALE GENOMIC DNA]</scope>
    <source>
        <strain evidence="2">Urdbean</strain>
    </source>
</reference>
<dbReference type="Pfam" id="PF25597">
    <property type="entry name" value="SH3_retrovirus"/>
    <property type="match status" value="1"/>
</dbReference>
<evidence type="ECO:0000259" key="1">
    <source>
        <dbReference type="Pfam" id="PF25597"/>
    </source>
</evidence>
<name>A0AAQ3RZU7_VIGMU</name>
<protein>
    <recommendedName>
        <fullName evidence="1">Retroviral polymerase SH3-like domain-containing protein</fullName>
    </recommendedName>
</protein>
<dbReference type="Proteomes" id="UP001374535">
    <property type="component" value="Chromosome 5"/>
</dbReference>
<dbReference type="InterPro" id="IPR057670">
    <property type="entry name" value="SH3_retrovirus"/>
</dbReference>
<dbReference type="EMBL" id="CP144696">
    <property type="protein sequence ID" value="WVZ10309.1"/>
    <property type="molecule type" value="Genomic_DNA"/>
</dbReference>
<sequence>MTRCLLKGKKLSHNLWGEAVVTAAYLLNKCPTKALKNTTSEKAWSRIKPSAKHLKVFGSVCHKHISDERRKKLEDKSETLILVGYHNSGAYRLFNPRKKEIVIRRDVLVDESTTYDWQEVESSPNRLVSSWLEGKEGEDNDQMDASDEIRAISSETNTRRSQRIRFPSTRLANHEVFSDSQITETGEIAHYAFVADAEVLSWEQAIETQEWKEAMMEEPAAIEKNGTWTMT</sequence>
<evidence type="ECO:0000313" key="2">
    <source>
        <dbReference type="EMBL" id="WVZ10309.1"/>
    </source>
</evidence>